<feature type="non-terminal residue" evidence="1">
    <location>
        <position position="1"/>
    </location>
</feature>
<dbReference type="Proteomes" id="UP000727407">
    <property type="component" value="Unassembled WGS sequence"/>
</dbReference>
<reference evidence="1" key="1">
    <citation type="submission" date="2020-07" db="EMBL/GenBank/DDBJ databases">
        <title>Clarias magur genome sequencing, assembly and annotation.</title>
        <authorList>
            <person name="Kushwaha B."/>
            <person name="Kumar R."/>
            <person name="Das P."/>
            <person name="Joshi C.G."/>
            <person name="Kumar D."/>
            <person name="Nagpure N.S."/>
            <person name="Pandey M."/>
            <person name="Agarwal S."/>
            <person name="Srivastava S."/>
            <person name="Singh M."/>
            <person name="Sahoo L."/>
            <person name="Jayasankar P."/>
            <person name="Meher P.K."/>
            <person name="Koringa P.G."/>
            <person name="Iquebal M.A."/>
            <person name="Das S.P."/>
            <person name="Bit A."/>
            <person name="Patnaik S."/>
            <person name="Patel N."/>
            <person name="Shah T.M."/>
            <person name="Hinsu A."/>
            <person name="Jena J.K."/>
        </authorList>
    </citation>
    <scope>NUCLEOTIDE SEQUENCE</scope>
    <source>
        <strain evidence="1">CIFAMagur01</strain>
        <tissue evidence="1">Testis</tissue>
    </source>
</reference>
<feature type="non-terminal residue" evidence="1">
    <location>
        <position position="50"/>
    </location>
</feature>
<comment type="caution">
    <text evidence="1">The sequence shown here is derived from an EMBL/GenBank/DDBJ whole genome shotgun (WGS) entry which is preliminary data.</text>
</comment>
<accession>A0A8J4UJ30</accession>
<gene>
    <name evidence="1" type="primary">lyst</name>
    <name evidence="1" type="ORF">DAT39_011515</name>
</gene>
<sequence length="50" mass="5578">MARALQFRVLLSAIDFIKTTANQDPRKLSTSVHASASFQHTAQEKYKSIA</sequence>
<keyword evidence="2" id="KW-1185">Reference proteome</keyword>
<name>A0A8J4UJ30_CLAMG</name>
<protein>
    <submittedName>
        <fullName evidence="1">Lysosomal-trafficking regulator isoform X1</fullName>
    </submittedName>
</protein>
<organism evidence="1 2">
    <name type="scientific">Clarias magur</name>
    <name type="common">Asian catfish</name>
    <name type="synonym">Macropteronotus magur</name>
    <dbReference type="NCBI Taxonomy" id="1594786"/>
    <lineage>
        <taxon>Eukaryota</taxon>
        <taxon>Metazoa</taxon>
        <taxon>Chordata</taxon>
        <taxon>Craniata</taxon>
        <taxon>Vertebrata</taxon>
        <taxon>Euteleostomi</taxon>
        <taxon>Actinopterygii</taxon>
        <taxon>Neopterygii</taxon>
        <taxon>Teleostei</taxon>
        <taxon>Ostariophysi</taxon>
        <taxon>Siluriformes</taxon>
        <taxon>Clariidae</taxon>
        <taxon>Clarias</taxon>
    </lineage>
</organism>
<evidence type="ECO:0000313" key="1">
    <source>
        <dbReference type="EMBL" id="KAF5898797.1"/>
    </source>
</evidence>
<proteinExistence type="predicted"/>
<evidence type="ECO:0000313" key="2">
    <source>
        <dbReference type="Proteomes" id="UP000727407"/>
    </source>
</evidence>
<dbReference type="AlphaFoldDB" id="A0A8J4UJ30"/>
<dbReference type="EMBL" id="QNUK01000187">
    <property type="protein sequence ID" value="KAF5898797.1"/>
    <property type="molecule type" value="Genomic_DNA"/>
</dbReference>